<dbReference type="AlphaFoldDB" id="A0A6A5WCZ9"/>
<comment type="catalytic activity">
    <reaction evidence="11">
        <text>[1,4-alpha-D-glucosyl](n)-L-tyrosyl-[glycogenin] + UDP-alpha-D-glucose = [1,4-alpha-D-glucosyl](n+1)-L-tyrosyl-[glycogenin] + UDP + H(+)</text>
        <dbReference type="Rhea" id="RHEA:56560"/>
        <dbReference type="Rhea" id="RHEA-COMP:14606"/>
        <dbReference type="Rhea" id="RHEA-COMP:14607"/>
        <dbReference type="ChEBI" id="CHEBI:15378"/>
        <dbReference type="ChEBI" id="CHEBI:58223"/>
        <dbReference type="ChEBI" id="CHEBI:58885"/>
        <dbReference type="ChEBI" id="CHEBI:140574"/>
        <dbReference type="EC" id="2.4.1.186"/>
    </reaction>
</comment>
<comment type="similarity">
    <text evidence="9">Belongs to the glycosyltransferase 8 family. Glycogenin subfamily.</text>
</comment>
<evidence type="ECO:0000256" key="14">
    <source>
        <dbReference type="SAM" id="MobiDB-lite"/>
    </source>
</evidence>
<keyword evidence="8" id="KW-0464">Manganese</keyword>
<protein>
    <recommendedName>
        <fullName evidence="10">glycogenin glucosyltransferase</fullName>
        <ecNumber evidence="10">2.4.1.186</ecNumber>
    </recommendedName>
</protein>
<dbReference type="EMBL" id="ML977593">
    <property type="protein sequence ID" value="KAF1999753.1"/>
    <property type="molecule type" value="Genomic_DNA"/>
</dbReference>
<evidence type="ECO:0000256" key="13">
    <source>
        <dbReference type="ARBA" id="ARBA00057883"/>
    </source>
</evidence>
<keyword evidence="16" id="KW-1185">Reference proteome</keyword>
<evidence type="ECO:0000256" key="4">
    <source>
        <dbReference type="ARBA" id="ARBA00022679"/>
    </source>
</evidence>
<evidence type="ECO:0000256" key="1">
    <source>
        <dbReference type="ARBA" id="ARBA00001936"/>
    </source>
</evidence>
<dbReference type="SUPFAM" id="SSF53448">
    <property type="entry name" value="Nucleotide-diphospho-sugar transferases"/>
    <property type="match status" value="1"/>
</dbReference>
<feature type="region of interest" description="Disordered" evidence="14">
    <location>
        <begin position="504"/>
        <end position="533"/>
    </location>
</feature>
<feature type="compositionally biased region" description="Pro residues" evidence="14">
    <location>
        <begin position="649"/>
        <end position="661"/>
    </location>
</feature>
<name>A0A6A5WCZ9_9PLEO</name>
<evidence type="ECO:0000313" key="15">
    <source>
        <dbReference type="EMBL" id="KAF1999753.1"/>
    </source>
</evidence>
<dbReference type="GO" id="GO:0008466">
    <property type="term" value="F:glycogenin glucosyltransferase activity"/>
    <property type="evidence" value="ECO:0007669"/>
    <property type="project" value="UniProtKB-EC"/>
</dbReference>
<keyword evidence="6" id="KW-0320">Glycogen biosynthesis</keyword>
<dbReference type="GO" id="GO:0005737">
    <property type="term" value="C:cytoplasm"/>
    <property type="evidence" value="ECO:0007669"/>
    <property type="project" value="UniProtKB-SubCell"/>
</dbReference>
<reference evidence="15" key="1">
    <citation type="journal article" date="2020" name="Stud. Mycol.">
        <title>101 Dothideomycetes genomes: a test case for predicting lifestyles and emergence of pathogens.</title>
        <authorList>
            <person name="Haridas S."/>
            <person name="Albert R."/>
            <person name="Binder M."/>
            <person name="Bloem J."/>
            <person name="Labutti K."/>
            <person name="Salamov A."/>
            <person name="Andreopoulos B."/>
            <person name="Baker S."/>
            <person name="Barry K."/>
            <person name="Bills G."/>
            <person name="Bluhm B."/>
            <person name="Cannon C."/>
            <person name="Castanera R."/>
            <person name="Culley D."/>
            <person name="Daum C."/>
            <person name="Ezra D."/>
            <person name="Gonzalez J."/>
            <person name="Henrissat B."/>
            <person name="Kuo A."/>
            <person name="Liang C."/>
            <person name="Lipzen A."/>
            <person name="Lutzoni F."/>
            <person name="Magnuson J."/>
            <person name="Mondo S."/>
            <person name="Nolan M."/>
            <person name="Ohm R."/>
            <person name="Pangilinan J."/>
            <person name="Park H.-J."/>
            <person name="Ramirez L."/>
            <person name="Alfaro M."/>
            <person name="Sun H."/>
            <person name="Tritt A."/>
            <person name="Yoshinaga Y."/>
            <person name="Zwiers L.-H."/>
            <person name="Turgeon B."/>
            <person name="Goodwin S."/>
            <person name="Spatafora J."/>
            <person name="Crous P."/>
            <person name="Grigoriev I."/>
        </authorList>
    </citation>
    <scope>NUCLEOTIDE SEQUENCE</scope>
    <source>
        <strain evidence="15">CBS 123094</strain>
    </source>
</reference>
<dbReference type="InterPro" id="IPR050587">
    <property type="entry name" value="GNT1/Glycosyltrans_8"/>
</dbReference>
<feature type="compositionally biased region" description="Pro residues" evidence="14">
    <location>
        <begin position="424"/>
        <end position="437"/>
    </location>
</feature>
<feature type="region of interest" description="Disordered" evidence="14">
    <location>
        <begin position="248"/>
        <end position="268"/>
    </location>
</feature>
<comment type="catalytic activity">
    <reaction evidence="12">
        <text>L-tyrosyl-[glycogenin] + UDP-alpha-D-glucose = alpha-D-glucosyl-L-tyrosyl-[glycogenin] + UDP + H(+)</text>
        <dbReference type="Rhea" id="RHEA:23360"/>
        <dbReference type="Rhea" id="RHEA-COMP:14604"/>
        <dbReference type="Rhea" id="RHEA-COMP:14605"/>
        <dbReference type="ChEBI" id="CHEBI:15378"/>
        <dbReference type="ChEBI" id="CHEBI:46858"/>
        <dbReference type="ChEBI" id="CHEBI:58223"/>
        <dbReference type="ChEBI" id="CHEBI:58885"/>
        <dbReference type="ChEBI" id="CHEBI:140573"/>
        <dbReference type="EC" id="2.4.1.186"/>
    </reaction>
</comment>
<evidence type="ECO:0000313" key="16">
    <source>
        <dbReference type="Proteomes" id="UP000799779"/>
    </source>
</evidence>
<evidence type="ECO:0000256" key="7">
    <source>
        <dbReference type="ARBA" id="ARBA00023180"/>
    </source>
</evidence>
<dbReference type="CDD" id="cd02537">
    <property type="entry name" value="GT8_Glycogenin"/>
    <property type="match status" value="1"/>
</dbReference>
<dbReference type="InterPro" id="IPR029044">
    <property type="entry name" value="Nucleotide-diphossugar_trans"/>
</dbReference>
<proteinExistence type="inferred from homology"/>
<evidence type="ECO:0000256" key="2">
    <source>
        <dbReference type="ARBA" id="ARBA00004496"/>
    </source>
</evidence>
<dbReference type="Pfam" id="PF01501">
    <property type="entry name" value="Glyco_transf_8"/>
    <property type="match status" value="1"/>
</dbReference>
<dbReference type="GO" id="GO:0005978">
    <property type="term" value="P:glycogen biosynthetic process"/>
    <property type="evidence" value="ECO:0007669"/>
    <property type="project" value="UniProtKB-KW"/>
</dbReference>
<evidence type="ECO:0000256" key="5">
    <source>
        <dbReference type="ARBA" id="ARBA00022723"/>
    </source>
</evidence>
<dbReference type="OrthoDB" id="2014201at2759"/>
<accession>A0A6A5WCZ9</accession>
<organism evidence="15 16">
    <name type="scientific">Amniculicola lignicola CBS 123094</name>
    <dbReference type="NCBI Taxonomy" id="1392246"/>
    <lineage>
        <taxon>Eukaryota</taxon>
        <taxon>Fungi</taxon>
        <taxon>Dikarya</taxon>
        <taxon>Ascomycota</taxon>
        <taxon>Pezizomycotina</taxon>
        <taxon>Dothideomycetes</taxon>
        <taxon>Pleosporomycetidae</taxon>
        <taxon>Pleosporales</taxon>
        <taxon>Amniculicolaceae</taxon>
        <taxon>Amniculicola</taxon>
    </lineage>
</organism>
<keyword evidence="7" id="KW-0325">Glycoprotein</keyword>
<dbReference type="FunFam" id="3.90.550.10:FF:000092">
    <property type="entry name" value="Glycogenin 2"/>
    <property type="match status" value="1"/>
</dbReference>
<evidence type="ECO:0000256" key="6">
    <source>
        <dbReference type="ARBA" id="ARBA00023056"/>
    </source>
</evidence>
<comment type="function">
    <text evidence="13">Self-glucosylating initiator of glycogen synthesis. It catalyzes the formation of a short alpha (1,4)-glucosyl chain covalently attached via a glucose 1-O-tyrosyl linkage to internal tyrosine residues and these chains act as primers for the elongation reaction catalyzed by glycogen synthase.</text>
</comment>
<evidence type="ECO:0000256" key="11">
    <source>
        <dbReference type="ARBA" id="ARBA00050886"/>
    </source>
</evidence>
<evidence type="ECO:0000256" key="9">
    <source>
        <dbReference type="ARBA" id="ARBA00038162"/>
    </source>
</evidence>
<evidence type="ECO:0000256" key="8">
    <source>
        <dbReference type="ARBA" id="ARBA00023211"/>
    </source>
</evidence>
<dbReference type="GO" id="GO:0046872">
    <property type="term" value="F:metal ion binding"/>
    <property type="evidence" value="ECO:0007669"/>
    <property type="project" value="UniProtKB-KW"/>
</dbReference>
<comment type="subcellular location">
    <subcellularLocation>
        <location evidence="2">Cytoplasm</location>
    </subcellularLocation>
</comment>
<feature type="region of interest" description="Disordered" evidence="14">
    <location>
        <begin position="639"/>
        <end position="720"/>
    </location>
</feature>
<gene>
    <name evidence="15" type="ORF">P154DRAFT_436364</name>
</gene>
<keyword evidence="5" id="KW-0479">Metal-binding</keyword>
<dbReference type="InterPro" id="IPR002495">
    <property type="entry name" value="Glyco_trans_8"/>
</dbReference>
<sequence length="720" mass="77811">MASPLEDVYCTLLMSDSYLPGALVLAHSLRDAGTKKKLAVLVTLDTLAADTVTQLKALYDYVIPVERIRNPTPSNLFLMGRPDLQFAFTKIALWRQTQFRKIVYLDADVVALRALDELFDLDAPFAAAPDVGWPDAFNSGVMVLNPDMGEYWALQTLAATGDSFDGADQGLLNQYYQNRDWHRLSFTYNTTPNAQYQWEPAYRYYKSNISAVHFIGKDKPWSSGTRSPGGLGTYSELVARWWAVHDRHLRDPPPPAPPVQGTQEPAPEPPLATIPEIVEPEGSSIATELPLSDPGEVAENIDQGLIEPTPTVEQRKFSAPQMQWDATQSEPPMESIPEAANFPTQTYGFSESRDLFHAPIEYPEPPKDMWYEVPETKPTPAAQPRAIFPWEQQPNRPKPTRVFAEDLVQPPTPPQAFQSASAPAPAPGSAPSGPRPTHPFSTVHYEEGDQPSPQGTVGGLASPPGPASPKSADESWQAFQQSNVNAWDSVPGIDDYVRAIMESQTKRGKPQVIHQTGTPPDQDGILSPPIGRKDRRESLIITDFPSAIERPSLPVTPAPVRRPTFWGDEKDAASILPAAEGVPDQAEWVCPQCGFSSVSAADFHPRVREFSNASDATAFATPSPSAGSVITVQSPGAAPVVTPKLASPEPAPPKASTPLPSPSKTLGPVRAPYKPGISPRGAPLASLTDPSLLNTPSQAPSISAPPSPTSEISPVIASAT</sequence>
<evidence type="ECO:0000256" key="10">
    <source>
        <dbReference type="ARBA" id="ARBA00038934"/>
    </source>
</evidence>
<dbReference type="Proteomes" id="UP000799779">
    <property type="component" value="Unassembled WGS sequence"/>
</dbReference>
<dbReference type="Gene3D" id="3.90.550.10">
    <property type="entry name" value="Spore Coat Polysaccharide Biosynthesis Protein SpsA, Chain A"/>
    <property type="match status" value="1"/>
</dbReference>
<dbReference type="PANTHER" id="PTHR11183">
    <property type="entry name" value="GLYCOGENIN SUBFAMILY MEMBER"/>
    <property type="match status" value="1"/>
</dbReference>
<keyword evidence="4 15" id="KW-0808">Transferase</keyword>
<keyword evidence="3" id="KW-0963">Cytoplasm</keyword>
<dbReference type="EC" id="2.4.1.186" evidence="10"/>
<comment type="cofactor">
    <cofactor evidence="1">
        <name>Mn(2+)</name>
        <dbReference type="ChEBI" id="CHEBI:29035"/>
    </cofactor>
</comment>
<evidence type="ECO:0000256" key="12">
    <source>
        <dbReference type="ARBA" id="ARBA00052293"/>
    </source>
</evidence>
<feature type="region of interest" description="Disordered" evidence="14">
    <location>
        <begin position="368"/>
        <end position="483"/>
    </location>
</feature>
<evidence type="ECO:0000256" key="3">
    <source>
        <dbReference type="ARBA" id="ARBA00022490"/>
    </source>
</evidence>